<keyword evidence="3" id="KW-0963">Cytoplasm</keyword>
<dbReference type="InterPro" id="IPR036388">
    <property type="entry name" value="WH-like_DNA-bd_sf"/>
</dbReference>
<dbReference type="Gene3D" id="1.10.10.10">
    <property type="entry name" value="Winged helix-like DNA-binding domain superfamily/Winged helix DNA-binding domain"/>
    <property type="match status" value="1"/>
</dbReference>
<proteinExistence type="predicted"/>
<organism evidence="7 8">
    <name type="scientific">Trichoderma longibrachiatum ATCC 18648</name>
    <dbReference type="NCBI Taxonomy" id="983965"/>
    <lineage>
        <taxon>Eukaryota</taxon>
        <taxon>Fungi</taxon>
        <taxon>Dikarya</taxon>
        <taxon>Ascomycota</taxon>
        <taxon>Pezizomycotina</taxon>
        <taxon>Sordariomycetes</taxon>
        <taxon>Hypocreomycetidae</taxon>
        <taxon>Hypocreales</taxon>
        <taxon>Hypocreaceae</taxon>
        <taxon>Trichoderma</taxon>
    </lineage>
</organism>
<dbReference type="PANTHER" id="PTHR10855">
    <property type="entry name" value="26S PROTEASOME NON-ATPASE REGULATORY SUBUNIT 12/COP9 SIGNALOSOME COMPLEX SUBUNIT 4"/>
    <property type="match status" value="1"/>
</dbReference>
<dbReference type="GO" id="GO:0005829">
    <property type="term" value="C:cytosol"/>
    <property type="evidence" value="ECO:0007669"/>
    <property type="project" value="TreeGrafter"/>
</dbReference>
<evidence type="ECO:0000256" key="2">
    <source>
        <dbReference type="ARBA" id="ARBA00004496"/>
    </source>
</evidence>
<dbReference type="SUPFAM" id="SSF46785">
    <property type="entry name" value="Winged helix' DNA-binding domain"/>
    <property type="match status" value="1"/>
</dbReference>
<evidence type="ECO:0000256" key="1">
    <source>
        <dbReference type="ARBA" id="ARBA00004123"/>
    </source>
</evidence>
<dbReference type="InterPro" id="IPR036390">
    <property type="entry name" value="WH_DNA-bd_sf"/>
</dbReference>
<evidence type="ECO:0000256" key="4">
    <source>
        <dbReference type="ARBA" id="ARBA00022790"/>
    </source>
</evidence>
<evidence type="ECO:0000256" key="5">
    <source>
        <dbReference type="ARBA" id="ARBA00023242"/>
    </source>
</evidence>
<comment type="subcellular location">
    <subcellularLocation>
        <location evidence="2">Cytoplasm</location>
    </subcellularLocation>
    <subcellularLocation>
        <location evidence="1">Nucleus</location>
    </subcellularLocation>
</comment>
<dbReference type="Proteomes" id="UP000240760">
    <property type="component" value="Unassembled WGS sequence"/>
</dbReference>
<dbReference type="OrthoDB" id="295656at2759"/>
<sequence>MEPNPNVAAAIASAESASGDEKAAMAARYESILADLPSLASPAAPTAADLNAVFDSFFRQSPGLVASRAFLTTFVNTLKGIENEQLWIDVGTRTLDKLAAQPSSYFDAAATLYELLATAHENNDDFLDAAKALAEIPLDSSQRKVSDEDKARVWVRIVRNYLEVGDDTAADVYVNKLKNIMHTLLGLDAARAEETTARMIEQGRLVGRMDQLDGTVWFQGGEASGEKGSRRADVVANKEMRRWDANVEGLAEDVESVINSLQKEFPAFVAANLVS</sequence>
<evidence type="ECO:0000313" key="8">
    <source>
        <dbReference type="Proteomes" id="UP000240760"/>
    </source>
</evidence>
<dbReference type="PANTHER" id="PTHR10855:SF2">
    <property type="entry name" value="COP9 SIGNALOSOME COMPLEX SUBUNIT 4"/>
    <property type="match status" value="1"/>
</dbReference>
<dbReference type="STRING" id="983965.A0A2T4C3N1"/>
<gene>
    <name evidence="7" type="ORF">M440DRAFT_1391709</name>
</gene>
<dbReference type="EMBL" id="KZ679132">
    <property type="protein sequence ID" value="PTB76145.1"/>
    <property type="molecule type" value="Genomic_DNA"/>
</dbReference>
<dbReference type="InterPro" id="IPR040134">
    <property type="entry name" value="PSMD12/CSN4"/>
</dbReference>
<reference evidence="7 8" key="1">
    <citation type="submission" date="2016-07" db="EMBL/GenBank/DDBJ databases">
        <title>Multiple horizontal gene transfer events from other fungi enriched the ability of initially mycotrophic Trichoderma (Ascomycota) to feed on dead plant biomass.</title>
        <authorList>
            <consortium name="DOE Joint Genome Institute"/>
            <person name="Aerts A."/>
            <person name="Atanasova L."/>
            <person name="Chenthamara K."/>
            <person name="Zhang J."/>
            <person name="Grujic M."/>
            <person name="Henrissat B."/>
            <person name="Kuo A."/>
            <person name="Salamov A."/>
            <person name="Lipzen A."/>
            <person name="Labutti K."/>
            <person name="Barry K."/>
            <person name="Miao Y."/>
            <person name="Rahimi M.J."/>
            <person name="Shen Q."/>
            <person name="Grigoriev I.V."/>
            <person name="Kubicek C.P."/>
            <person name="Druzhinina I.S."/>
        </authorList>
    </citation>
    <scope>NUCLEOTIDE SEQUENCE [LARGE SCALE GENOMIC DNA]</scope>
    <source>
        <strain evidence="7 8">ATCC 18648</strain>
    </source>
</reference>
<dbReference type="AlphaFoldDB" id="A0A2T4C3N1"/>
<keyword evidence="8" id="KW-1185">Reference proteome</keyword>
<evidence type="ECO:0000259" key="6">
    <source>
        <dbReference type="Pfam" id="PF22241"/>
    </source>
</evidence>
<feature type="domain" description="PSMD12/CSN4-like N-terminal" evidence="6">
    <location>
        <begin position="24"/>
        <end position="182"/>
    </location>
</feature>
<evidence type="ECO:0000256" key="3">
    <source>
        <dbReference type="ARBA" id="ARBA00022490"/>
    </source>
</evidence>
<keyword evidence="5" id="KW-0539">Nucleus</keyword>
<dbReference type="InterPro" id="IPR054559">
    <property type="entry name" value="PSMD12-CSN4-like_N"/>
</dbReference>
<dbReference type="Pfam" id="PF22241">
    <property type="entry name" value="PSMD12-CSN4_N"/>
    <property type="match status" value="1"/>
</dbReference>
<dbReference type="GO" id="GO:0008180">
    <property type="term" value="C:COP9 signalosome"/>
    <property type="evidence" value="ECO:0007669"/>
    <property type="project" value="UniProtKB-KW"/>
</dbReference>
<name>A0A2T4C3N1_TRILO</name>
<protein>
    <recommendedName>
        <fullName evidence="6">PSMD12/CSN4-like N-terminal domain-containing protein</fullName>
    </recommendedName>
</protein>
<accession>A0A2T4C3N1</accession>
<evidence type="ECO:0000313" key="7">
    <source>
        <dbReference type="EMBL" id="PTB76145.1"/>
    </source>
</evidence>
<keyword evidence="4" id="KW-0736">Signalosome</keyword>